<dbReference type="Pfam" id="PF02037">
    <property type="entry name" value="SAP"/>
    <property type="match status" value="1"/>
</dbReference>
<keyword evidence="4" id="KW-1185">Reference proteome</keyword>
<accession>A0A5A7PE91</accession>
<gene>
    <name evidence="3" type="ORF">STAS_06820</name>
</gene>
<dbReference type="PANTHER" id="PTHR35323">
    <property type="entry name" value="SAP DOMAIN-CONTAINING PROTEIN"/>
    <property type="match status" value="1"/>
</dbReference>
<feature type="region of interest" description="Disordered" evidence="1">
    <location>
        <begin position="1"/>
        <end position="70"/>
    </location>
</feature>
<dbReference type="InterPro" id="IPR003034">
    <property type="entry name" value="SAP_dom"/>
</dbReference>
<feature type="compositionally biased region" description="Acidic residues" evidence="1">
    <location>
        <begin position="16"/>
        <end position="66"/>
    </location>
</feature>
<evidence type="ECO:0000256" key="1">
    <source>
        <dbReference type="SAM" id="MobiDB-lite"/>
    </source>
</evidence>
<dbReference type="EMBL" id="BKCP01004405">
    <property type="protein sequence ID" value="GER30858.1"/>
    <property type="molecule type" value="Genomic_DNA"/>
</dbReference>
<dbReference type="Proteomes" id="UP000325081">
    <property type="component" value="Unassembled WGS sequence"/>
</dbReference>
<dbReference type="InterPro" id="IPR056116">
    <property type="entry name" value="DUF7699"/>
</dbReference>
<dbReference type="Pfam" id="PF24766">
    <property type="entry name" value="DUF7699"/>
    <property type="match status" value="1"/>
</dbReference>
<dbReference type="SUPFAM" id="SSF68906">
    <property type="entry name" value="SAP domain"/>
    <property type="match status" value="1"/>
</dbReference>
<evidence type="ECO:0000259" key="2">
    <source>
        <dbReference type="PROSITE" id="PS50800"/>
    </source>
</evidence>
<feature type="compositionally biased region" description="Basic and acidic residues" evidence="1">
    <location>
        <begin position="1"/>
        <end position="12"/>
    </location>
</feature>
<feature type="compositionally biased region" description="Basic residues" evidence="1">
    <location>
        <begin position="287"/>
        <end position="296"/>
    </location>
</feature>
<feature type="region of interest" description="Disordered" evidence="1">
    <location>
        <begin position="258"/>
        <end position="355"/>
    </location>
</feature>
<dbReference type="InterPro" id="IPR036361">
    <property type="entry name" value="SAP_dom_sf"/>
</dbReference>
<dbReference type="PROSITE" id="PS50800">
    <property type="entry name" value="SAP"/>
    <property type="match status" value="1"/>
</dbReference>
<feature type="compositionally biased region" description="Polar residues" evidence="1">
    <location>
        <begin position="329"/>
        <end position="342"/>
    </location>
</feature>
<feature type="domain" description="SAP" evidence="2">
    <location>
        <begin position="90"/>
        <end position="124"/>
    </location>
</feature>
<reference evidence="4" key="1">
    <citation type="journal article" date="2019" name="Curr. Biol.">
        <title>Genome Sequence of Striga asiatica Provides Insight into the Evolution of Plant Parasitism.</title>
        <authorList>
            <person name="Yoshida S."/>
            <person name="Kim S."/>
            <person name="Wafula E.K."/>
            <person name="Tanskanen J."/>
            <person name="Kim Y.M."/>
            <person name="Honaas L."/>
            <person name="Yang Z."/>
            <person name="Spallek T."/>
            <person name="Conn C.E."/>
            <person name="Ichihashi Y."/>
            <person name="Cheong K."/>
            <person name="Cui S."/>
            <person name="Der J.P."/>
            <person name="Gundlach H."/>
            <person name="Jiao Y."/>
            <person name="Hori C."/>
            <person name="Ishida J.K."/>
            <person name="Kasahara H."/>
            <person name="Kiba T."/>
            <person name="Kim M.S."/>
            <person name="Koo N."/>
            <person name="Laohavisit A."/>
            <person name="Lee Y.H."/>
            <person name="Lumba S."/>
            <person name="McCourt P."/>
            <person name="Mortimer J.C."/>
            <person name="Mutuku J.M."/>
            <person name="Nomura T."/>
            <person name="Sasaki-Sekimoto Y."/>
            <person name="Seto Y."/>
            <person name="Wang Y."/>
            <person name="Wakatake T."/>
            <person name="Sakakibara H."/>
            <person name="Demura T."/>
            <person name="Yamaguchi S."/>
            <person name="Yoneyama K."/>
            <person name="Manabe R.I."/>
            <person name="Nelson D.C."/>
            <person name="Schulman A.H."/>
            <person name="Timko M.P."/>
            <person name="dePamphilis C.W."/>
            <person name="Choi D."/>
            <person name="Shirasu K."/>
        </authorList>
    </citation>
    <scope>NUCLEOTIDE SEQUENCE [LARGE SCALE GENOMIC DNA]</scope>
    <source>
        <strain evidence="4">cv. UVA1</strain>
    </source>
</reference>
<dbReference type="OrthoDB" id="690722at2759"/>
<dbReference type="Gene3D" id="1.10.720.30">
    <property type="entry name" value="SAP domain"/>
    <property type="match status" value="1"/>
</dbReference>
<evidence type="ECO:0000313" key="3">
    <source>
        <dbReference type="EMBL" id="GER30858.1"/>
    </source>
</evidence>
<name>A0A5A7PE91_STRAF</name>
<proteinExistence type="predicted"/>
<dbReference type="AlphaFoldDB" id="A0A5A7PE91"/>
<sequence length="458" mass="53248">MAGEKSKKRDFIEISSSEESESEPPSPESDEDFSERNSDDDDEEEEDGDSSCEWIDSEDEKDDDEDCVHKDDLESVSNKVVQIIRGRSDLQELTLVECKAYLRRHGLRLSGTKEECIERIKEHWRNIRTMSCRPHRLKDGNGETYYPRSSFTIDCTGDVCKGDVVLFNQKVHQKSSKKRPGSRNLWRRTVAGRIVKESYGAAKQQHTFTVEVLWSKGAKRLDPMSPLLVKGRNLYKMKTFRQRWKNEKERLRVLAEKHKRGAAARTIRAMRNAKAVVKTKNSSSQKGPKRSKHSHHIGPSGKRDNTTRNKKHPNTCLESTAKNKKWQPRPNSKPFQTTSRSKQNSRKRHPNPVFQPNGVREFQGFAYNFPAQFPYHFQSNVLLREQARHYFPSPRGFLPPAELPCMENPFRQWKGLDRGDYPHSRSSNVLRNANYFPRLIDEHNPSSYLSSTHTHRWR</sequence>
<comment type="caution">
    <text evidence="3">The sequence shown here is derived from an EMBL/GenBank/DDBJ whole genome shotgun (WGS) entry which is preliminary data.</text>
</comment>
<dbReference type="PANTHER" id="PTHR35323:SF2">
    <property type="entry name" value="SAP DOMAIN-CONTAINING PROTEIN"/>
    <property type="match status" value="1"/>
</dbReference>
<evidence type="ECO:0000313" key="4">
    <source>
        <dbReference type="Proteomes" id="UP000325081"/>
    </source>
</evidence>
<protein>
    <submittedName>
        <fullName evidence="3">SAP domain-containing protein</fullName>
    </submittedName>
</protein>
<organism evidence="3 4">
    <name type="scientific">Striga asiatica</name>
    <name type="common">Asiatic witchweed</name>
    <name type="synonym">Buchnera asiatica</name>
    <dbReference type="NCBI Taxonomy" id="4170"/>
    <lineage>
        <taxon>Eukaryota</taxon>
        <taxon>Viridiplantae</taxon>
        <taxon>Streptophyta</taxon>
        <taxon>Embryophyta</taxon>
        <taxon>Tracheophyta</taxon>
        <taxon>Spermatophyta</taxon>
        <taxon>Magnoliopsida</taxon>
        <taxon>eudicotyledons</taxon>
        <taxon>Gunneridae</taxon>
        <taxon>Pentapetalae</taxon>
        <taxon>asterids</taxon>
        <taxon>lamiids</taxon>
        <taxon>Lamiales</taxon>
        <taxon>Orobanchaceae</taxon>
        <taxon>Buchnereae</taxon>
        <taxon>Striga</taxon>
    </lineage>
</organism>